<accession>A0A5B9VVB8</accession>
<dbReference type="Proteomes" id="UP000324233">
    <property type="component" value="Chromosome"/>
</dbReference>
<proteinExistence type="predicted"/>
<evidence type="ECO:0000313" key="1">
    <source>
        <dbReference type="EMBL" id="QEH32089.1"/>
    </source>
</evidence>
<dbReference type="AlphaFoldDB" id="A0A5B9VVB8"/>
<evidence type="ECO:0000313" key="2">
    <source>
        <dbReference type="Proteomes" id="UP000324233"/>
    </source>
</evidence>
<dbReference type="OrthoDB" id="247764at2"/>
<evidence type="ECO:0008006" key="3">
    <source>
        <dbReference type="Google" id="ProtNLM"/>
    </source>
</evidence>
<organism evidence="1 2">
    <name type="scientific">Aquisphaera giovannonii</name>
    <dbReference type="NCBI Taxonomy" id="406548"/>
    <lineage>
        <taxon>Bacteria</taxon>
        <taxon>Pseudomonadati</taxon>
        <taxon>Planctomycetota</taxon>
        <taxon>Planctomycetia</taxon>
        <taxon>Isosphaerales</taxon>
        <taxon>Isosphaeraceae</taxon>
        <taxon>Aquisphaera</taxon>
    </lineage>
</organism>
<gene>
    <name evidence="1" type="ORF">OJF2_05580</name>
</gene>
<dbReference type="KEGG" id="agv:OJF2_05580"/>
<reference evidence="1 2" key="1">
    <citation type="submission" date="2019-08" db="EMBL/GenBank/DDBJ databases">
        <title>Deep-cultivation of Planctomycetes and their phenomic and genomic characterization uncovers novel biology.</title>
        <authorList>
            <person name="Wiegand S."/>
            <person name="Jogler M."/>
            <person name="Boedeker C."/>
            <person name="Pinto D."/>
            <person name="Vollmers J."/>
            <person name="Rivas-Marin E."/>
            <person name="Kohn T."/>
            <person name="Peeters S.H."/>
            <person name="Heuer A."/>
            <person name="Rast P."/>
            <person name="Oberbeckmann S."/>
            <person name="Bunk B."/>
            <person name="Jeske O."/>
            <person name="Meyerdierks A."/>
            <person name="Storesund J.E."/>
            <person name="Kallscheuer N."/>
            <person name="Luecker S."/>
            <person name="Lage O.M."/>
            <person name="Pohl T."/>
            <person name="Merkel B.J."/>
            <person name="Hornburger P."/>
            <person name="Mueller R.-W."/>
            <person name="Bruemmer F."/>
            <person name="Labrenz M."/>
            <person name="Spormann A.M."/>
            <person name="Op den Camp H."/>
            <person name="Overmann J."/>
            <person name="Amann R."/>
            <person name="Jetten M.S.M."/>
            <person name="Mascher T."/>
            <person name="Medema M.H."/>
            <person name="Devos D.P."/>
            <person name="Kaster A.-K."/>
            <person name="Ovreas L."/>
            <person name="Rohde M."/>
            <person name="Galperin M.Y."/>
            <person name="Jogler C."/>
        </authorList>
    </citation>
    <scope>NUCLEOTIDE SEQUENCE [LARGE SCALE GENOMIC DNA]</scope>
    <source>
        <strain evidence="1 2">OJF2</strain>
    </source>
</reference>
<protein>
    <recommendedName>
        <fullName evidence="3">DUF3150 domain-containing protein</fullName>
    </recommendedName>
</protein>
<sequence>MTTLLERIDSRPADDMAAPAVAGPEPAARLRATMAACRVQFTWFGTKRTLTAEQKAQAARAFDAEGHFLSAGKKLLDTKHSAFRAVTAIRTRATDHWRGLTLPFPEPGVRLIRHADVEDFDRRMADLREELEDAVVTLDRHFGELKEAASRRLGSLYCPSDYPATLVGLFGMAWDYPNVEPPAYLAGLAPGLYRQEQDRVKARFEEAVQLAERAFLDEFARLVGHLTERITGANGDGTPKVFRDSAVDNLCDFFERFRTLNVRSNGELDELVDRARQAVRGVAAADLRDSASARADVARQLSTVRESLDAMLVDRPRRRILRGSPAGGEA</sequence>
<name>A0A5B9VVB8_9BACT</name>
<dbReference type="EMBL" id="CP042997">
    <property type="protein sequence ID" value="QEH32089.1"/>
    <property type="molecule type" value="Genomic_DNA"/>
</dbReference>
<dbReference type="RefSeq" id="WP_148591017.1">
    <property type="nucleotide sequence ID" value="NZ_CP042997.1"/>
</dbReference>
<keyword evidence="2" id="KW-1185">Reference proteome</keyword>